<organism evidence="2 3">
    <name type="scientific">Candidatus Reidiella endopervernicosa</name>
    <dbReference type="NCBI Taxonomy" id="2738883"/>
    <lineage>
        <taxon>Bacteria</taxon>
        <taxon>Pseudomonadati</taxon>
        <taxon>Pseudomonadota</taxon>
        <taxon>Gammaproteobacteria</taxon>
        <taxon>Candidatus Reidiella</taxon>
    </lineage>
</organism>
<dbReference type="Proteomes" id="UP000509658">
    <property type="component" value="Chromosome"/>
</dbReference>
<feature type="domain" description="FecR protein" evidence="1">
    <location>
        <begin position="7"/>
        <end position="46"/>
    </location>
</feature>
<evidence type="ECO:0000313" key="3">
    <source>
        <dbReference type="Proteomes" id="UP000509658"/>
    </source>
</evidence>
<keyword evidence="3" id="KW-1185">Reference proteome</keyword>
<dbReference type="EMBL" id="CP054491">
    <property type="protein sequence ID" value="QKQ26578.1"/>
    <property type="molecule type" value="Genomic_DNA"/>
</dbReference>
<accession>A0A6N0HW73</accession>
<evidence type="ECO:0000313" key="2">
    <source>
        <dbReference type="EMBL" id="QKQ26578.1"/>
    </source>
</evidence>
<evidence type="ECO:0000259" key="1">
    <source>
        <dbReference type="Pfam" id="PF04773"/>
    </source>
</evidence>
<dbReference type="RefSeq" id="WP_174673106.1">
    <property type="nucleotide sequence ID" value="NZ_CP054491.1"/>
</dbReference>
<dbReference type="KEGG" id="rev:HUE57_10030"/>
<gene>
    <name evidence="2" type="ORF">HUE57_10030</name>
</gene>
<dbReference type="Gene3D" id="2.60.120.1440">
    <property type="match status" value="1"/>
</dbReference>
<sequence>MHTLTGEMGKDNYKLKTRLANLGVRGTEFEVRLDNALLVSVHQGRVVVSNGGGSVEVPAGSSLRVTDRQGMPSRFRRSSICARGKAEGRAEVARHHPPHRLKARARECLEGAGRWRWWSDTAWNP</sequence>
<reference evidence="2 3" key="1">
    <citation type="submission" date="2020-05" db="EMBL/GenBank/DDBJ databases">
        <title>Horizontal transmission and recombination maintain forever young bacterial symbiont genomes.</title>
        <authorList>
            <person name="Russell S.L."/>
            <person name="Pepper-Tunick E."/>
            <person name="Svedberg J."/>
            <person name="Byrne A."/>
            <person name="Ruelas Castillo J."/>
            <person name="Vollmers C."/>
            <person name="Beinart R.A."/>
            <person name="Corbett-Detig R."/>
        </authorList>
    </citation>
    <scope>NUCLEOTIDE SEQUENCE [LARGE SCALE GENOMIC DNA]</scope>
    <source>
        <strain evidence="2">Santa_Monica_outfall</strain>
    </source>
</reference>
<name>A0A6N0HW73_9GAMM</name>
<dbReference type="AlphaFoldDB" id="A0A6N0HW73"/>
<proteinExistence type="predicted"/>
<protein>
    <submittedName>
        <fullName evidence="2">FecR domain-containing protein</fullName>
    </submittedName>
</protein>
<dbReference type="Pfam" id="PF04773">
    <property type="entry name" value="FecR"/>
    <property type="match status" value="1"/>
</dbReference>
<dbReference type="InterPro" id="IPR006860">
    <property type="entry name" value="FecR"/>
</dbReference>